<name>A0AAD4MV04_9BILA</name>
<accession>A0AAD4MV04</accession>
<keyword evidence="1" id="KW-0732">Signal</keyword>
<organism evidence="2 3">
    <name type="scientific">Ditylenchus destructor</name>
    <dbReference type="NCBI Taxonomy" id="166010"/>
    <lineage>
        <taxon>Eukaryota</taxon>
        <taxon>Metazoa</taxon>
        <taxon>Ecdysozoa</taxon>
        <taxon>Nematoda</taxon>
        <taxon>Chromadorea</taxon>
        <taxon>Rhabditida</taxon>
        <taxon>Tylenchina</taxon>
        <taxon>Tylenchomorpha</taxon>
        <taxon>Sphaerularioidea</taxon>
        <taxon>Anguinidae</taxon>
        <taxon>Anguininae</taxon>
        <taxon>Ditylenchus</taxon>
    </lineage>
</organism>
<evidence type="ECO:0000313" key="2">
    <source>
        <dbReference type="EMBL" id="KAI1706825.1"/>
    </source>
</evidence>
<dbReference type="EMBL" id="JAKKPZ010000045">
    <property type="protein sequence ID" value="KAI1706825.1"/>
    <property type="molecule type" value="Genomic_DNA"/>
</dbReference>
<gene>
    <name evidence="2" type="ORF">DdX_12819</name>
</gene>
<sequence length="192" mass="21252">MKAVIIFLAVFQFTSAWYNHVVTPEDEELNRQIKAEFSEVLAIKAVAGHRDLNETVGDIVGILGDNKVNLTIDQLLTLEKVSGVVLAPNQSHPENTINSLAPLLISKLESAGDLSKMEVIRLEQIAKSLAERYAKKMKEAYAWWDKPIYVVPIGKLKTSDEITFSVLIGVLGERKDGTLCGISALLLRLDHI</sequence>
<reference evidence="2" key="1">
    <citation type="submission" date="2022-01" db="EMBL/GenBank/DDBJ databases">
        <title>Genome Sequence Resource for Two Populations of Ditylenchus destructor, the Migratory Endoparasitic Phytonematode.</title>
        <authorList>
            <person name="Zhang H."/>
            <person name="Lin R."/>
            <person name="Xie B."/>
        </authorList>
    </citation>
    <scope>NUCLEOTIDE SEQUENCE</scope>
    <source>
        <strain evidence="2">BazhouSP</strain>
    </source>
</reference>
<dbReference type="Proteomes" id="UP001201812">
    <property type="component" value="Unassembled WGS sequence"/>
</dbReference>
<feature type="signal peptide" evidence="1">
    <location>
        <begin position="1"/>
        <end position="16"/>
    </location>
</feature>
<comment type="caution">
    <text evidence="2">The sequence shown here is derived from an EMBL/GenBank/DDBJ whole genome shotgun (WGS) entry which is preliminary data.</text>
</comment>
<protein>
    <submittedName>
        <fullName evidence="2">Uncharacterized protein</fullName>
    </submittedName>
</protein>
<dbReference type="AlphaFoldDB" id="A0AAD4MV04"/>
<proteinExistence type="predicted"/>
<evidence type="ECO:0000256" key="1">
    <source>
        <dbReference type="SAM" id="SignalP"/>
    </source>
</evidence>
<evidence type="ECO:0000313" key="3">
    <source>
        <dbReference type="Proteomes" id="UP001201812"/>
    </source>
</evidence>
<keyword evidence="3" id="KW-1185">Reference proteome</keyword>
<feature type="chain" id="PRO_5042051112" evidence="1">
    <location>
        <begin position="17"/>
        <end position="192"/>
    </location>
</feature>